<dbReference type="InterPro" id="IPR043519">
    <property type="entry name" value="NT_sf"/>
</dbReference>
<evidence type="ECO:0000256" key="7">
    <source>
        <dbReference type="ARBA" id="ARBA00022842"/>
    </source>
</evidence>
<dbReference type="PANTHER" id="PTHR46173:SF1">
    <property type="entry name" value="CCA TRNA NUCLEOTIDYLTRANSFERASE 1, MITOCHONDRIAL"/>
    <property type="match status" value="1"/>
</dbReference>
<dbReference type="EMBL" id="BMZS01000015">
    <property type="protein sequence ID" value="GHD62934.1"/>
    <property type="molecule type" value="Genomic_DNA"/>
</dbReference>
<comment type="caution">
    <text evidence="11">The sequence shown here is derived from an EMBL/GenBank/DDBJ whole genome shotgun (WGS) entry which is preliminary data.</text>
</comment>
<keyword evidence="4" id="KW-0548">Nucleotidyltransferase</keyword>
<protein>
    <submittedName>
        <fullName evidence="11">Poly(A) polymerase/tRNA-nucleotidyltransferase</fullName>
    </submittedName>
</protein>
<evidence type="ECO:0000256" key="2">
    <source>
        <dbReference type="ARBA" id="ARBA00022679"/>
    </source>
</evidence>
<name>A0A918XX26_9PROT</name>
<dbReference type="InterPro" id="IPR032828">
    <property type="entry name" value="PolyA_RNA-bd"/>
</dbReference>
<dbReference type="Gene3D" id="3.30.460.10">
    <property type="entry name" value="Beta Polymerase, domain 2"/>
    <property type="match status" value="1"/>
</dbReference>
<dbReference type="AlphaFoldDB" id="A0A918XX26"/>
<dbReference type="Pfam" id="PF12627">
    <property type="entry name" value="PolyA_pol_RNAbd"/>
    <property type="match status" value="1"/>
</dbReference>
<evidence type="ECO:0000256" key="6">
    <source>
        <dbReference type="ARBA" id="ARBA00022741"/>
    </source>
</evidence>
<evidence type="ECO:0000256" key="8">
    <source>
        <dbReference type="RuleBase" id="RU003953"/>
    </source>
</evidence>
<dbReference type="Pfam" id="PF01743">
    <property type="entry name" value="PolyA_pol"/>
    <property type="match status" value="1"/>
</dbReference>
<reference evidence="11" key="1">
    <citation type="journal article" date="2014" name="Int. J. Syst. Evol. Microbiol.">
        <title>Complete genome sequence of Corynebacterium casei LMG S-19264T (=DSM 44701T), isolated from a smear-ripened cheese.</title>
        <authorList>
            <consortium name="US DOE Joint Genome Institute (JGI-PGF)"/>
            <person name="Walter F."/>
            <person name="Albersmeier A."/>
            <person name="Kalinowski J."/>
            <person name="Ruckert C."/>
        </authorList>
    </citation>
    <scope>NUCLEOTIDE SEQUENCE</scope>
    <source>
        <strain evidence="11">KCTC 42651</strain>
    </source>
</reference>
<accession>A0A918XX26</accession>
<dbReference type="GO" id="GO:0016779">
    <property type="term" value="F:nucleotidyltransferase activity"/>
    <property type="evidence" value="ECO:0007669"/>
    <property type="project" value="UniProtKB-KW"/>
</dbReference>
<dbReference type="GO" id="GO:0000049">
    <property type="term" value="F:tRNA binding"/>
    <property type="evidence" value="ECO:0007669"/>
    <property type="project" value="TreeGrafter"/>
</dbReference>
<dbReference type="InterPro" id="IPR050264">
    <property type="entry name" value="Bact_CCA-adding_enz_type3_sf"/>
</dbReference>
<dbReference type="GO" id="GO:0008033">
    <property type="term" value="P:tRNA processing"/>
    <property type="evidence" value="ECO:0007669"/>
    <property type="project" value="UniProtKB-KW"/>
</dbReference>
<dbReference type="SUPFAM" id="SSF81891">
    <property type="entry name" value="Poly A polymerase C-terminal region-like"/>
    <property type="match status" value="1"/>
</dbReference>
<gene>
    <name evidence="11" type="ORF">GCM10017083_52460</name>
</gene>
<evidence type="ECO:0000313" key="11">
    <source>
        <dbReference type="EMBL" id="GHD62934.1"/>
    </source>
</evidence>
<proteinExistence type="inferred from homology"/>
<organism evidence="11 12">
    <name type="scientific">Thalassobaculum fulvum</name>
    <dbReference type="NCBI Taxonomy" id="1633335"/>
    <lineage>
        <taxon>Bacteria</taxon>
        <taxon>Pseudomonadati</taxon>
        <taxon>Pseudomonadota</taxon>
        <taxon>Alphaproteobacteria</taxon>
        <taxon>Rhodospirillales</taxon>
        <taxon>Thalassobaculaceae</taxon>
        <taxon>Thalassobaculum</taxon>
    </lineage>
</organism>
<keyword evidence="3" id="KW-0819">tRNA processing</keyword>
<feature type="domain" description="Poly A polymerase head" evidence="9">
    <location>
        <begin position="32"/>
        <end position="155"/>
    </location>
</feature>
<evidence type="ECO:0000256" key="1">
    <source>
        <dbReference type="ARBA" id="ARBA00001946"/>
    </source>
</evidence>
<dbReference type="PANTHER" id="PTHR46173">
    <property type="entry name" value="CCA TRNA NUCLEOTIDYLTRANSFERASE 1, MITOCHONDRIAL"/>
    <property type="match status" value="1"/>
</dbReference>
<evidence type="ECO:0000256" key="5">
    <source>
        <dbReference type="ARBA" id="ARBA00022723"/>
    </source>
</evidence>
<evidence type="ECO:0000313" key="12">
    <source>
        <dbReference type="Proteomes" id="UP000630353"/>
    </source>
</evidence>
<evidence type="ECO:0000256" key="3">
    <source>
        <dbReference type="ARBA" id="ARBA00022694"/>
    </source>
</evidence>
<keyword evidence="8" id="KW-0694">RNA-binding</keyword>
<comment type="cofactor">
    <cofactor evidence="1">
        <name>Mg(2+)</name>
        <dbReference type="ChEBI" id="CHEBI:18420"/>
    </cofactor>
</comment>
<evidence type="ECO:0000259" key="9">
    <source>
        <dbReference type="Pfam" id="PF01743"/>
    </source>
</evidence>
<evidence type="ECO:0000259" key="10">
    <source>
        <dbReference type="Pfam" id="PF12627"/>
    </source>
</evidence>
<keyword evidence="12" id="KW-1185">Reference proteome</keyword>
<feature type="domain" description="tRNA nucleotidyltransferase/poly(A) polymerase RNA and SrmB- binding" evidence="10">
    <location>
        <begin position="186"/>
        <end position="241"/>
    </location>
</feature>
<keyword evidence="5" id="KW-0479">Metal-binding</keyword>
<comment type="similarity">
    <text evidence="8">Belongs to the tRNA nucleotidyltransferase/poly(A) polymerase family.</text>
</comment>
<dbReference type="GO" id="GO:0000166">
    <property type="term" value="F:nucleotide binding"/>
    <property type="evidence" value="ECO:0007669"/>
    <property type="project" value="UniProtKB-KW"/>
</dbReference>
<reference evidence="11" key="2">
    <citation type="submission" date="2020-09" db="EMBL/GenBank/DDBJ databases">
        <authorList>
            <person name="Sun Q."/>
            <person name="Kim S."/>
        </authorList>
    </citation>
    <scope>NUCLEOTIDE SEQUENCE</scope>
    <source>
        <strain evidence="11">KCTC 42651</strain>
    </source>
</reference>
<keyword evidence="7" id="KW-0460">Magnesium</keyword>
<keyword evidence="6" id="KW-0547">Nucleotide-binding</keyword>
<dbReference type="Gene3D" id="1.10.3090.10">
    <property type="entry name" value="cca-adding enzyme, domain 2"/>
    <property type="match status" value="1"/>
</dbReference>
<evidence type="ECO:0000256" key="4">
    <source>
        <dbReference type="ARBA" id="ARBA00022695"/>
    </source>
</evidence>
<dbReference type="CDD" id="cd05398">
    <property type="entry name" value="NT_ClassII-CCAase"/>
    <property type="match status" value="1"/>
</dbReference>
<dbReference type="RefSeq" id="WP_229837519.1">
    <property type="nucleotide sequence ID" value="NZ_BMZS01000015.1"/>
</dbReference>
<sequence length="413" mass="43658">MQPVDRIPLQPWMNGPAAAPVFAALAAGGVTARFVGGCVRDAVLGLAIGDLDVCTPASPERVMALVRAAGLKAIPTGIEHGTVTVVAEHTPVEVTTLRRDVETDGRRAVVAFTDDWVEDATRRDLTLNALYLDPDGTVYDPIGEGLADARAGRIRFVGDPATRIGEDVLRILRFFRFWARFGREPLDPDGLAACALLADRIPGLSGERVWSELAKLLVARRAVEALAAMARAGVTARLWPGGADVERATAAIAVEQGLGLEPDAVRRLAALIATPEAVEPAAERLRLSRAETVRVRRALTVDGTPAAGDRERRARVYRAGGEAYLDARILHAAAAGEDPAAVAADRDTAAGWTPPAFPIGGRDVAVLGVPQGPETGRLLRAVEDAWVADDFAGDAAACRARLAALVDQGRQQQ</sequence>
<keyword evidence="2 8" id="KW-0808">Transferase</keyword>
<dbReference type="InterPro" id="IPR002646">
    <property type="entry name" value="PolA_pol_head_dom"/>
</dbReference>
<dbReference type="SUPFAM" id="SSF81301">
    <property type="entry name" value="Nucleotidyltransferase"/>
    <property type="match status" value="1"/>
</dbReference>
<dbReference type="Proteomes" id="UP000630353">
    <property type="component" value="Unassembled WGS sequence"/>
</dbReference>
<dbReference type="GO" id="GO:0046872">
    <property type="term" value="F:metal ion binding"/>
    <property type="evidence" value="ECO:0007669"/>
    <property type="project" value="UniProtKB-KW"/>
</dbReference>